<proteinExistence type="predicted"/>
<organism evidence="1">
    <name type="scientific">Anguilla anguilla</name>
    <name type="common">European freshwater eel</name>
    <name type="synonym">Muraena anguilla</name>
    <dbReference type="NCBI Taxonomy" id="7936"/>
    <lineage>
        <taxon>Eukaryota</taxon>
        <taxon>Metazoa</taxon>
        <taxon>Chordata</taxon>
        <taxon>Craniata</taxon>
        <taxon>Vertebrata</taxon>
        <taxon>Euteleostomi</taxon>
        <taxon>Actinopterygii</taxon>
        <taxon>Neopterygii</taxon>
        <taxon>Teleostei</taxon>
        <taxon>Anguilliformes</taxon>
        <taxon>Anguillidae</taxon>
        <taxon>Anguilla</taxon>
    </lineage>
</organism>
<protein>
    <submittedName>
        <fullName evidence="1">Uncharacterized protein</fullName>
    </submittedName>
</protein>
<dbReference type="EMBL" id="GBXM01033193">
    <property type="protein sequence ID" value="JAH75384.1"/>
    <property type="molecule type" value="Transcribed_RNA"/>
</dbReference>
<evidence type="ECO:0000313" key="1">
    <source>
        <dbReference type="EMBL" id="JAH75384.1"/>
    </source>
</evidence>
<reference evidence="1" key="1">
    <citation type="submission" date="2014-11" db="EMBL/GenBank/DDBJ databases">
        <authorList>
            <person name="Amaro Gonzalez C."/>
        </authorList>
    </citation>
    <scope>NUCLEOTIDE SEQUENCE</scope>
</reference>
<accession>A0A0E9VBA2</accession>
<reference evidence="1" key="2">
    <citation type="journal article" date="2015" name="Fish Shellfish Immunol.">
        <title>Early steps in the European eel (Anguilla anguilla)-Vibrio vulnificus interaction in the gills: Role of the RtxA13 toxin.</title>
        <authorList>
            <person name="Callol A."/>
            <person name="Pajuelo D."/>
            <person name="Ebbesson L."/>
            <person name="Teles M."/>
            <person name="MacKenzie S."/>
            <person name="Amaro C."/>
        </authorList>
    </citation>
    <scope>NUCLEOTIDE SEQUENCE</scope>
</reference>
<dbReference type="AlphaFoldDB" id="A0A0E9VBA2"/>
<sequence>MGDRTGGISVFLRKCADSLNENAFTMNNC</sequence>
<name>A0A0E9VBA2_ANGAN</name>